<evidence type="ECO:0008006" key="10">
    <source>
        <dbReference type="Google" id="ProtNLM"/>
    </source>
</evidence>
<name>A0A2N3I3Z1_9BACT</name>
<keyword evidence="7" id="KW-0998">Cell outer membrane</keyword>
<dbReference type="PANTHER" id="PTHR30026:SF20">
    <property type="entry name" value="OUTER MEMBRANE PROTEIN TOLC"/>
    <property type="match status" value="1"/>
</dbReference>
<evidence type="ECO:0000256" key="3">
    <source>
        <dbReference type="ARBA" id="ARBA00022448"/>
    </source>
</evidence>
<evidence type="ECO:0000313" key="8">
    <source>
        <dbReference type="EMBL" id="PKQ65021.1"/>
    </source>
</evidence>
<protein>
    <recommendedName>
        <fullName evidence="10">Transporter</fullName>
    </recommendedName>
</protein>
<keyword evidence="5" id="KW-0812">Transmembrane</keyword>
<evidence type="ECO:0000256" key="7">
    <source>
        <dbReference type="ARBA" id="ARBA00023237"/>
    </source>
</evidence>
<dbReference type="InterPro" id="IPR051906">
    <property type="entry name" value="TolC-like"/>
</dbReference>
<evidence type="ECO:0000256" key="1">
    <source>
        <dbReference type="ARBA" id="ARBA00004442"/>
    </source>
</evidence>
<comment type="similarity">
    <text evidence="2">Belongs to the outer membrane factor (OMF) (TC 1.B.17) family.</text>
</comment>
<sequence length="413" mass="46411">MDHNQSVKSALSDREFSEASLKLSKRSMLPKFDLSSSYTYLSDPNQMIVPGFELPTTDGQPSGVYSPGSTSDLAYENSYSASIGMSLPIYLGGKLRNANTLSELALEMAEDNVDLSQADLLLNVETEYWVVVSLQEQKGVVEKSIELLTDVLKEVRDRYETGIVTKNEVLKTQVELNNSKLSLIEISNNLELAKMSLNQSVGNGILSSIQIQDSIIYIPEQLSSISFNESHLSNRPEIKLLNNQVEMSKIEKKLVNADYKPQIVSFANYTSQNPNHYAKQENEFTFNAGVALSMPVFHWGEKKLKKVQNKMAIQKAELDLDESSELITLEIRQAIFRLKESLVKLNFTTTSLEQADENLKLETNRLLEGVTTTRELLNAQLQWQVSHADYISAKTAVKTNEAKYYKAIGDLRM</sequence>
<dbReference type="PANTHER" id="PTHR30026">
    <property type="entry name" value="OUTER MEMBRANE PROTEIN TOLC"/>
    <property type="match status" value="1"/>
</dbReference>
<dbReference type="AlphaFoldDB" id="A0A2N3I3Z1"/>
<evidence type="ECO:0000256" key="5">
    <source>
        <dbReference type="ARBA" id="ARBA00022692"/>
    </source>
</evidence>
<reference evidence="8 9" key="1">
    <citation type="journal article" date="2017" name="Front. Microbiol.">
        <title>Labilibaculum manganireducens gen. nov., sp. nov. and Labilibaculum filiforme sp. nov., Novel Bacteroidetes Isolated from Subsurface Sediments of the Baltic Sea.</title>
        <authorList>
            <person name="Vandieken V."/>
            <person name="Marshall I.P."/>
            <person name="Niemann H."/>
            <person name="Engelen B."/>
            <person name="Cypionka H."/>
        </authorList>
    </citation>
    <scope>NUCLEOTIDE SEQUENCE [LARGE SCALE GENOMIC DNA]</scope>
    <source>
        <strain evidence="8 9">59.16B</strain>
    </source>
</reference>
<dbReference type="Proteomes" id="UP000233535">
    <property type="component" value="Unassembled WGS sequence"/>
</dbReference>
<evidence type="ECO:0000313" key="9">
    <source>
        <dbReference type="Proteomes" id="UP000233535"/>
    </source>
</evidence>
<keyword evidence="3" id="KW-0813">Transport</keyword>
<comment type="subcellular location">
    <subcellularLocation>
        <location evidence="1">Cell outer membrane</location>
    </subcellularLocation>
</comment>
<dbReference type="EMBL" id="MVDD01000002">
    <property type="protein sequence ID" value="PKQ65021.1"/>
    <property type="molecule type" value="Genomic_DNA"/>
</dbReference>
<dbReference type="Gene3D" id="1.20.1600.10">
    <property type="entry name" value="Outer membrane efflux proteins (OEP)"/>
    <property type="match status" value="1"/>
</dbReference>
<evidence type="ECO:0000256" key="4">
    <source>
        <dbReference type="ARBA" id="ARBA00022452"/>
    </source>
</evidence>
<keyword evidence="4" id="KW-1134">Transmembrane beta strand</keyword>
<keyword evidence="9" id="KW-1185">Reference proteome</keyword>
<dbReference type="GO" id="GO:1990281">
    <property type="term" value="C:efflux pump complex"/>
    <property type="evidence" value="ECO:0007669"/>
    <property type="project" value="TreeGrafter"/>
</dbReference>
<accession>A0A2N3I3Z1</accession>
<organism evidence="8 9">
    <name type="scientific">Labilibaculum filiforme</name>
    <dbReference type="NCBI Taxonomy" id="1940526"/>
    <lineage>
        <taxon>Bacteria</taxon>
        <taxon>Pseudomonadati</taxon>
        <taxon>Bacteroidota</taxon>
        <taxon>Bacteroidia</taxon>
        <taxon>Marinilabiliales</taxon>
        <taxon>Marinifilaceae</taxon>
        <taxon>Labilibaculum</taxon>
    </lineage>
</organism>
<keyword evidence="6" id="KW-0472">Membrane</keyword>
<dbReference type="GO" id="GO:0015562">
    <property type="term" value="F:efflux transmembrane transporter activity"/>
    <property type="evidence" value="ECO:0007669"/>
    <property type="project" value="InterPro"/>
</dbReference>
<proteinExistence type="inferred from homology"/>
<dbReference type="InterPro" id="IPR003423">
    <property type="entry name" value="OMP_efflux"/>
</dbReference>
<evidence type="ECO:0000256" key="2">
    <source>
        <dbReference type="ARBA" id="ARBA00007613"/>
    </source>
</evidence>
<dbReference type="GO" id="GO:0015288">
    <property type="term" value="F:porin activity"/>
    <property type="evidence" value="ECO:0007669"/>
    <property type="project" value="TreeGrafter"/>
</dbReference>
<comment type="caution">
    <text evidence="8">The sequence shown here is derived from an EMBL/GenBank/DDBJ whole genome shotgun (WGS) entry which is preliminary data.</text>
</comment>
<dbReference type="SUPFAM" id="SSF56954">
    <property type="entry name" value="Outer membrane efflux proteins (OEP)"/>
    <property type="match status" value="1"/>
</dbReference>
<gene>
    <name evidence="8" type="ORF">BZG02_04075</name>
</gene>
<dbReference type="GO" id="GO:0009279">
    <property type="term" value="C:cell outer membrane"/>
    <property type="evidence" value="ECO:0007669"/>
    <property type="project" value="UniProtKB-SubCell"/>
</dbReference>
<dbReference type="Pfam" id="PF02321">
    <property type="entry name" value="OEP"/>
    <property type="match status" value="2"/>
</dbReference>
<evidence type="ECO:0000256" key="6">
    <source>
        <dbReference type="ARBA" id="ARBA00023136"/>
    </source>
</evidence>